<gene>
    <name evidence="1" type="ORF">DCR58_09355</name>
</gene>
<evidence type="ECO:0000313" key="2">
    <source>
        <dbReference type="Proteomes" id="UP000262878"/>
    </source>
</evidence>
<name>A0A348WR11_9GAMM</name>
<dbReference type="GO" id="GO:0035438">
    <property type="term" value="F:cyclic-di-GMP binding"/>
    <property type="evidence" value="ECO:0007669"/>
    <property type="project" value="InterPro"/>
</dbReference>
<proteinExistence type="predicted"/>
<dbReference type="EMBL" id="DMUP01000224">
    <property type="protein sequence ID" value="HAR56973.1"/>
    <property type="molecule type" value="Genomic_DNA"/>
</dbReference>
<evidence type="ECO:0008006" key="3">
    <source>
        <dbReference type="Google" id="ProtNLM"/>
    </source>
</evidence>
<dbReference type="AlphaFoldDB" id="A0A348WR11"/>
<organism evidence="1 2">
    <name type="scientific">Idiomarina baltica</name>
    <dbReference type="NCBI Taxonomy" id="190892"/>
    <lineage>
        <taxon>Bacteria</taxon>
        <taxon>Pseudomonadati</taxon>
        <taxon>Pseudomonadota</taxon>
        <taxon>Gammaproteobacteria</taxon>
        <taxon>Alteromonadales</taxon>
        <taxon>Idiomarinaceae</taxon>
        <taxon>Idiomarina</taxon>
    </lineage>
</organism>
<dbReference type="Pfam" id="PF10995">
    <property type="entry name" value="CBP_BcsE"/>
    <property type="match status" value="1"/>
</dbReference>
<sequence length="519" mass="58983">MSTLLGRLIGDESLLPALQLGEVHACLSDSRNWLVSLIKEISSELATQVFLTRDTHRLLRQVDSTTPLTAYVGVAEWKFRSKIRQSELFNLLDKMSRDADCVVFISQFSDSLIANLLSDRETLLLLARWALNRNKLVWVAYLGDENTPLGQSWLRAHRMSFTSMHLMEEGRPYSTWKVMHWFVEDDLLQEEISIQRVSAEQGGGYLKVTPFEDQGRPQFKRLAGSLVYAVHNAIKATEIAPNHWQQVKHPIEIEKNFKQGSNDVIIINDAYMASRKQLIEKIYRLRSAIGPFIKIIIREVDYRIRHHDERILINAGATYIAPKSLSLDEIDSVIDCLHSWEFKGNLPELATLQQLFIPSEAEGYLPPPSFCAQVRRMNELANYQKVDVQLIVGVVATGIKPDAIVSRFSVRRQGDLCTVLGNTVYIFLFACEKAEVDRTLLKLLGFSSRNLFSREARFDATFAIKEALDELAGLADTQGWQLPEFTSINEVDEQTDRQFENFHPLPATVASLKGDKNNA</sequence>
<accession>A0A348WR11</accession>
<comment type="caution">
    <text evidence="1">The sequence shown here is derived from an EMBL/GenBank/DDBJ whole genome shotgun (WGS) entry which is preliminary data.</text>
</comment>
<dbReference type="Proteomes" id="UP000262878">
    <property type="component" value="Unassembled WGS sequence"/>
</dbReference>
<evidence type="ECO:0000313" key="1">
    <source>
        <dbReference type="EMBL" id="HAR56973.1"/>
    </source>
</evidence>
<dbReference type="InterPro" id="IPR017745">
    <property type="entry name" value="BcsE"/>
</dbReference>
<reference evidence="1 2" key="1">
    <citation type="journal article" date="2018" name="Nat. Biotechnol.">
        <title>A standardized bacterial taxonomy based on genome phylogeny substantially revises the tree of life.</title>
        <authorList>
            <person name="Parks D.H."/>
            <person name="Chuvochina M."/>
            <person name="Waite D.W."/>
            <person name="Rinke C."/>
            <person name="Skarshewski A."/>
            <person name="Chaumeil P.A."/>
            <person name="Hugenholtz P."/>
        </authorList>
    </citation>
    <scope>NUCLEOTIDE SEQUENCE [LARGE SCALE GENOMIC DNA]</scope>
    <source>
        <strain evidence="1">UBA9360</strain>
    </source>
</reference>
<protein>
    <recommendedName>
        <fullName evidence="3">Cellulose biosynthesis protein BcsE</fullName>
    </recommendedName>
</protein>